<dbReference type="EMBL" id="BAAFJT010000002">
    <property type="protein sequence ID" value="GAB0183359.1"/>
    <property type="molecule type" value="Genomic_DNA"/>
</dbReference>
<keyword evidence="2" id="KW-1185">Reference proteome</keyword>
<evidence type="ECO:0000313" key="2">
    <source>
        <dbReference type="Proteomes" id="UP001623348"/>
    </source>
</evidence>
<reference evidence="1 2" key="1">
    <citation type="submission" date="2024-06" db="EMBL/GenBank/DDBJ databases">
        <title>The draft genome of Grus japonensis, version 3.</title>
        <authorList>
            <person name="Nabeshima K."/>
            <person name="Suzuki S."/>
            <person name="Onuma M."/>
        </authorList>
    </citation>
    <scope>NUCLEOTIDE SEQUENCE [LARGE SCALE GENOMIC DNA]</scope>
    <source>
        <strain evidence="1 2">451A</strain>
    </source>
</reference>
<sequence>MNEQGMDRKLAELLDSSWRPVTSDVLQGLIQSPIPFNIFVNDLEDRAECILSKFAGYGKLGGVTDTPEGFTVIQRDLDRLEN</sequence>
<dbReference type="AlphaFoldDB" id="A0ABC9WCV7"/>
<gene>
    <name evidence="1" type="ORF">GRJ2_000801200</name>
</gene>
<evidence type="ECO:0000313" key="1">
    <source>
        <dbReference type="EMBL" id="GAB0183359.1"/>
    </source>
</evidence>
<comment type="caution">
    <text evidence="1">The sequence shown here is derived from an EMBL/GenBank/DDBJ whole genome shotgun (WGS) entry which is preliminary data.</text>
</comment>
<name>A0ABC9WCV7_GRUJA</name>
<dbReference type="Proteomes" id="UP001623348">
    <property type="component" value="Unassembled WGS sequence"/>
</dbReference>
<proteinExistence type="predicted"/>
<accession>A0ABC9WCV7</accession>
<organism evidence="1 2">
    <name type="scientific">Grus japonensis</name>
    <name type="common">Japanese crane</name>
    <name type="synonym">Red-crowned crane</name>
    <dbReference type="NCBI Taxonomy" id="30415"/>
    <lineage>
        <taxon>Eukaryota</taxon>
        <taxon>Metazoa</taxon>
        <taxon>Chordata</taxon>
        <taxon>Craniata</taxon>
        <taxon>Vertebrata</taxon>
        <taxon>Euteleostomi</taxon>
        <taxon>Archelosauria</taxon>
        <taxon>Archosauria</taxon>
        <taxon>Dinosauria</taxon>
        <taxon>Saurischia</taxon>
        <taxon>Theropoda</taxon>
        <taxon>Coelurosauria</taxon>
        <taxon>Aves</taxon>
        <taxon>Neognathae</taxon>
        <taxon>Neoaves</taxon>
        <taxon>Gruiformes</taxon>
        <taxon>Gruidae</taxon>
        <taxon>Grus</taxon>
    </lineage>
</organism>
<protein>
    <submittedName>
        <fullName evidence="1">Mitochondrial enolase superfamily member 1</fullName>
    </submittedName>
</protein>